<dbReference type="Pfam" id="PF00646">
    <property type="entry name" value="F-box"/>
    <property type="match status" value="1"/>
</dbReference>
<feature type="domain" description="F-box" evidence="1">
    <location>
        <begin position="2"/>
        <end position="48"/>
    </location>
</feature>
<sequence>MEIGVATLPDDALADILRRLPAGTLATARAVCRVWRSIIDARELLLPHSVHGIFINYSGHRRPHLFACGPSSTSSTSLTIDGMLSFMPNDRRDLWSVMDHCRGLLLCSINDRIDLCVCNPATRRWTLLPRQTKRLWSDETPHHAFAYLAFDPQVSPHYEVFLVPAVPKKPSPPDRWNETTLVAEETEEDLEQVPSVDEDPCLLMEWPPSQWAVNVFSSRTGRWEERAFVREGNPAGLVKEDAVGSTNTDMVWATQALCRVLAWSALRGFLCLVWILSESSGKMEWVLKYQDDLLPQAQYISSFDNNGELADGPWMVEEDSSGMHDSDDSSETVTSEIFEWDSDNADFLSFEVGASADNTKETLAQQNFDWHSVNDEDGDEEYCSSGIFDILGFHPYKEVVFLVEPFGAAAYDLNSSKIRYLGNSRPKCYDQSQSNGIFESFVYTPCMIGELQREAFLARVHLND</sequence>
<proteinExistence type="predicted"/>
<evidence type="ECO:0000313" key="3">
    <source>
        <dbReference type="Proteomes" id="UP000275267"/>
    </source>
</evidence>
<dbReference type="PROSITE" id="PS50181">
    <property type="entry name" value="FBOX"/>
    <property type="match status" value="1"/>
</dbReference>
<gene>
    <name evidence="2" type="ORF">C2845_PM15G00490</name>
</gene>
<dbReference type="SUPFAM" id="SSF81383">
    <property type="entry name" value="F-box domain"/>
    <property type="match status" value="1"/>
</dbReference>
<name>A0A3L6QBW7_PANMI</name>
<dbReference type="EMBL" id="PQIB02000013">
    <property type="protein sequence ID" value="RLM74687.1"/>
    <property type="molecule type" value="Genomic_DNA"/>
</dbReference>
<organism evidence="2 3">
    <name type="scientific">Panicum miliaceum</name>
    <name type="common">Proso millet</name>
    <name type="synonym">Broomcorn millet</name>
    <dbReference type="NCBI Taxonomy" id="4540"/>
    <lineage>
        <taxon>Eukaryota</taxon>
        <taxon>Viridiplantae</taxon>
        <taxon>Streptophyta</taxon>
        <taxon>Embryophyta</taxon>
        <taxon>Tracheophyta</taxon>
        <taxon>Spermatophyta</taxon>
        <taxon>Magnoliopsida</taxon>
        <taxon>Liliopsida</taxon>
        <taxon>Poales</taxon>
        <taxon>Poaceae</taxon>
        <taxon>PACMAD clade</taxon>
        <taxon>Panicoideae</taxon>
        <taxon>Panicodae</taxon>
        <taxon>Paniceae</taxon>
        <taxon>Panicinae</taxon>
        <taxon>Panicum</taxon>
        <taxon>Panicum sect. Panicum</taxon>
    </lineage>
</organism>
<keyword evidence="3" id="KW-1185">Reference proteome</keyword>
<dbReference type="InterPro" id="IPR036047">
    <property type="entry name" value="F-box-like_dom_sf"/>
</dbReference>
<dbReference type="PANTHER" id="PTHR34591">
    <property type="entry name" value="OS03G0653100 PROTEIN-RELATED"/>
    <property type="match status" value="1"/>
</dbReference>
<dbReference type="OrthoDB" id="641320at2759"/>
<comment type="caution">
    <text evidence="2">The sequence shown here is derived from an EMBL/GenBank/DDBJ whole genome shotgun (WGS) entry which is preliminary data.</text>
</comment>
<dbReference type="Proteomes" id="UP000275267">
    <property type="component" value="Unassembled WGS sequence"/>
</dbReference>
<protein>
    <recommendedName>
        <fullName evidence="1">F-box domain-containing protein</fullName>
    </recommendedName>
</protein>
<dbReference type="AlphaFoldDB" id="A0A3L6QBW7"/>
<evidence type="ECO:0000259" key="1">
    <source>
        <dbReference type="PROSITE" id="PS50181"/>
    </source>
</evidence>
<dbReference type="Gene3D" id="1.20.1280.50">
    <property type="match status" value="1"/>
</dbReference>
<dbReference type="PANTHER" id="PTHR34591:SF21">
    <property type="entry name" value="F-BOX DOMAIN CONTAINING PROTEIN, EXPRESSED"/>
    <property type="match status" value="1"/>
</dbReference>
<dbReference type="SMART" id="SM00256">
    <property type="entry name" value="FBOX"/>
    <property type="match status" value="1"/>
</dbReference>
<evidence type="ECO:0000313" key="2">
    <source>
        <dbReference type="EMBL" id="RLM74687.1"/>
    </source>
</evidence>
<reference evidence="3" key="1">
    <citation type="journal article" date="2019" name="Nat. Commun.">
        <title>The genome of broomcorn millet.</title>
        <authorList>
            <person name="Zou C."/>
            <person name="Miki D."/>
            <person name="Li D."/>
            <person name="Tang Q."/>
            <person name="Xiao L."/>
            <person name="Rajput S."/>
            <person name="Deng P."/>
            <person name="Jia W."/>
            <person name="Huang R."/>
            <person name="Zhang M."/>
            <person name="Sun Y."/>
            <person name="Hu J."/>
            <person name="Fu X."/>
            <person name="Schnable P.S."/>
            <person name="Li F."/>
            <person name="Zhang H."/>
            <person name="Feng B."/>
            <person name="Zhu X."/>
            <person name="Liu R."/>
            <person name="Schnable J.C."/>
            <person name="Zhu J.-K."/>
            <person name="Zhang H."/>
        </authorList>
    </citation>
    <scope>NUCLEOTIDE SEQUENCE [LARGE SCALE GENOMIC DNA]</scope>
</reference>
<accession>A0A3L6QBW7</accession>
<dbReference type="InterPro" id="IPR001810">
    <property type="entry name" value="F-box_dom"/>
</dbReference>